<dbReference type="PANTHER" id="PTHR46797">
    <property type="entry name" value="HTH-TYPE TRANSCRIPTIONAL REGULATOR"/>
    <property type="match status" value="1"/>
</dbReference>
<dbReference type="GO" id="GO:0003677">
    <property type="term" value="F:DNA binding"/>
    <property type="evidence" value="ECO:0007669"/>
    <property type="project" value="UniProtKB-KW"/>
</dbReference>
<accession>A0A420VIT0</accession>
<dbReference type="RefSeq" id="WP_120666411.1">
    <property type="nucleotide sequence ID" value="NZ_AZRV01000006.1"/>
</dbReference>
<gene>
    <name evidence="3" type="ORF">Cdeb_02788</name>
</gene>
<dbReference type="Gene3D" id="1.10.260.40">
    <property type="entry name" value="lambda repressor-like DNA-binding domains"/>
    <property type="match status" value="1"/>
</dbReference>
<dbReference type="GO" id="GO:0003700">
    <property type="term" value="F:DNA-binding transcription factor activity"/>
    <property type="evidence" value="ECO:0007669"/>
    <property type="project" value="TreeGrafter"/>
</dbReference>
<evidence type="ECO:0000256" key="1">
    <source>
        <dbReference type="ARBA" id="ARBA00023125"/>
    </source>
</evidence>
<dbReference type="Proteomes" id="UP000286235">
    <property type="component" value="Unassembled WGS sequence"/>
</dbReference>
<dbReference type="PROSITE" id="PS50943">
    <property type="entry name" value="HTH_CROC1"/>
    <property type="match status" value="1"/>
</dbReference>
<dbReference type="InterPro" id="IPR010982">
    <property type="entry name" value="Lambda_DNA-bd_dom_sf"/>
</dbReference>
<dbReference type="AlphaFoldDB" id="A0A420VIT0"/>
<evidence type="ECO:0000313" key="4">
    <source>
        <dbReference type="Proteomes" id="UP000286235"/>
    </source>
</evidence>
<dbReference type="SMART" id="SM00530">
    <property type="entry name" value="HTH_XRE"/>
    <property type="match status" value="1"/>
</dbReference>
<dbReference type="EMBL" id="AZRV01000006">
    <property type="protein sequence ID" value="RKO63525.1"/>
    <property type="molecule type" value="Genomic_DNA"/>
</dbReference>
<dbReference type="InterPro" id="IPR050807">
    <property type="entry name" value="TransReg_Diox_bact_type"/>
</dbReference>
<dbReference type="InterPro" id="IPR001387">
    <property type="entry name" value="Cro/C1-type_HTH"/>
</dbReference>
<reference evidence="3 4" key="1">
    <citation type="submission" date="2013-12" db="EMBL/GenBank/DDBJ databases">
        <title>Genome and proteome characterization of Caldibacillus debilis GB1 derived from a cellulolytic aero-tolerant co-culture.</title>
        <authorList>
            <person name="Wushke S.T."/>
            <person name="Zhang X."/>
            <person name="Fristensky B."/>
            <person name="Wilkins J.A."/>
            <person name="Levin D.B."/>
            <person name="Sparling R."/>
        </authorList>
    </citation>
    <scope>NUCLEOTIDE SEQUENCE [LARGE SCALE GENOMIC DNA]</scope>
    <source>
        <strain evidence="3 4">GB1</strain>
    </source>
</reference>
<evidence type="ECO:0000313" key="3">
    <source>
        <dbReference type="EMBL" id="RKO63525.1"/>
    </source>
</evidence>
<keyword evidence="1" id="KW-0238">DNA-binding</keyword>
<keyword evidence="4" id="KW-1185">Reference proteome</keyword>
<name>A0A420VIT0_9BACI</name>
<organism evidence="3 4">
    <name type="scientific">Caldibacillus debilis GB1</name>
    <dbReference type="NCBI Taxonomy" id="1339248"/>
    <lineage>
        <taxon>Bacteria</taxon>
        <taxon>Bacillati</taxon>
        <taxon>Bacillota</taxon>
        <taxon>Bacilli</taxon>
        <taxon>Bacillales</taxon>
        <taxon>Bacillaceae</taxon>
        <taxon>Caldibacillus</taxon>
    </lineage>
</organism>
<protein>
    <submittedName>
        <fullName evidence="3">Putative transcriptional regulator</fullName>
    </submittedName>
</protein>
<comment type="caution">
    <text evidence="3">The sequence shown here is derived from an EMBL/GenBank/DDBJ whole genome shotgun (WGS) entry which is preliminary data.</text>
</comment>
<dbReference type="CDD" id="cd00093">
    <property type="entry name" value="HTH_XRE"/>
    <property type="match status" value="1"/>
</dbReference>
<proteinExistence type="predicted"/>
<dbReference type="PANTHER" id="PTHR46797:SF1">
    <property type="entry name" value="METHYLPHOSPHONATE SYNTHASE"/>
    <property type="match status" value="1"/>
</dbReference>
<dbReference type="SUPFAM" id="SSF47413">
    <property type="entry name" value="lambda repressor-like DNA-binding domains"/>
    <property type="match status" value="1"/>
</dbReference>
<sequence length="74" mass="8546">MRITLKKARERKGFKQEDVAKLSGISRSYYTNIEIGVKTPSIPVAKRIAHVLGIDWTYFFEEKCSSREHSKEVS</sequence>
<dbReference type="Pfam" id="PF01381">
    <property type="entry name" value="HTH_3"/>
    <property type="match status" value="1"/>
</dbReference>
<feature type="domain" description="HTH cro/C1-type" evidence="2">
    <location>
        <begin position="5"/>
        <end position="59"/>
    </location>
</feature>
<dbReference type="GO" id="GO:0005829">
    <property type="term" value="C:cytosol"/>
    <property type="evidence" value="ECO:0007669"/>
    <property type="project" value="TreeGrafter"/>
</dbReference>
<evidence type="ECO:0000259" key="2">
    <source>
        <dbReference type="PROSITE" id="PS50943"/>
    </source>
</evidence>